<feature type="transmembrane region" description="Helical" evidence="10">
    <location>
        <begin position="287"/>
        <end position="310"/>
    </location>
</feature>
<reference evidence="11" key="1">
    <citation type="submission" date="2020-03" db="EMBL/GenBank/DDBJ databases">
        <title>Draft sequencing of Calidifontibacter sp. DB0510.</title>
        <authorList>
            <person name="Kim D.-U."/>
        </authorList>
    </citation>
    <scope>NUCLEOTIDE SEQUENCE</scope>
    <source>
        <strain evidence="11">DB0510</strain>
    </source>
</reference>
<evidence type="ECO:0000313" key="12">
    <source>
        <dbReference type="Proteomes" id="UP000744769"/>
    </source>
</evidence>
<dbReference type="EMBL" id="JAAOIV010000003">
    <property type="protein sequence ID" value="NHN55064.1"/>
    <property type="molecule type" value="Genomic_DNA"/>
</dbReference>
<feature type="transmembrane region" description="Helical" evidence="10">
    <location>
        <begin position="12"/>
        <end position="36"/>
    </location>
</feature>
<keyword evidence="12" id="KW-1185">Reference proteome</keyword>
<keyword evidence="9 10" id="KW-0472">Membrane</keyword>
<feature type="transmembrane region" description="Helical" evidence="10">
    <location>
        <begin position="235"/>
        <end position="256"/>
    </location>
</feature>
<keyword evidence="3" id="KW-0337">GPI-anchor biosynthesis</keyword>
<dbReference type="PANTHER" id="PTHR12468:SF2">
    <property type="entry name" value="GPI MANNOSYLTRANSFERASE 2"/>
    <property type="match status" value="1"/>
</dbReference>
<organism evidence="11 12">
    <name type="scientific">Metallococcus carri</name>
    <dbReference type="NCBI Taxonomy" id="1656884"/>
    <lineage>
        <taxon>Bacteria</taxon>
        <taxon>Bacillati</taxon>
        <taxon>Actinomycetota</taxon>
        <taxon>Actinomycetes</taxon>
        <taxon>Micrococcales</taxon>
        <taxon>Dermacoccaceae</taxon>
        <taxon>Metallococcus</taxon>
    </lineage>
</organism>
<dbReference type="GO" id="GO:0016020">
    <property type="term" value="C:membrane"/>
    <property type="evidence" value="ECO:0007669"/>
    <property type="project" value="GOC"/>
</dbReference>
<comment type="pathway">
    <text evidence="2">Glycolipid biosynthesis; glycosylphosphatidylinositol-anchor biosynthesis.</text>
</comment>
<evidence type="ECO:0000256" key="10">
    <source>
        <dbReference type="SAM" id="Phobius"/>
    </source>
</evidence>
<comment type="subcellular location">
    <subcellularLocation>
        <location evidence="1">Endoplasmic reticulum membrane</location>
        <topology evidence="1">Multi-pass membrane protein</topology>
    </subcellularLocation>
</comment>
<feature type="transmembrane region" description="Helical" evidence="10">
    <location>
        <begin position="372"/>
        <end position="390"/>
    </location>
</feature>
<evidence type="ECO:0000256" key="8">
    <source>
        <dbReference type="ARBA" id="ARBA00022989"/>
    </source>
</evidence>
<protein>
    <recommendedName>
        <fullName evidence="13">Glycosyltransferase RgtA/B/C/D-like domain-containing protein</fullName>
    </recommendedName>
</protein>
<dbReference type="GO" id="GO:0006506">
    <property type="term" value="P:GPI anchor biosynthetic process"/>
    <property type="evidence" value="ECO:0007669"/>
    <property type="project" value="UniProtKB-KW"/>
</dbReference>
<evidence type="ECO:0000256" key="9">
    <source>
        <dbReference type="ARBA" id="ARBA00023136"/>
    </source>
</evidence>
<comment type="caution">
    <text evidence="11">The sequence shown here is derived from an EMBL/GenBank/DDBJ whole genome shotgun (WGS) entry which is preliminary data.</text>
</comment>
<feature type="transmembrane region" description="Helical" evidence="10">
    <location>
        <begin position="188"/>
        <end position="214"/>
    </location>
</feature>
<dbReference type="GO" id="GO:0000009">
    <property type="term" value="F:alpha-1,6-mannosyltransferase activity"/>
    <property type="evidence" value="ECO:0007669"/>
    <property type="project" value="InterPro"/>
</dbReference>
<evidence type="ECO:0000256" key="1">
    <source>
        <dbReference type="ARBA" id="ARBA00004477"/>
    </source>
</evidence>
<dbReference type="GO" id="GO:0004376">
    <property type="term" value="F:GPI mannosyltransferase activity"/>
    <property type="evidence" value="ECO:0007669"/>
    <property type="project" value="InterPro"/>
</dbReference>
<evidence type="ECO:0000256" key="4">
    <source>
        <dbReference type="ARBA" id="ARBA00022676"/>
    </source>
</evidence>
<sequence length="405" mass="44268">MASVRALITRRLGLSVLVAYLGFRAISTVFILITAAHQVPAGVPGGTGGAAHPAYLDMMRMWDGTWYREIAVNGYPDQIPRNEAGVVQQNAWAFYPLFPLLARLGMDLTGFSFEAVAAVLTLAMGAGAAVLMARLLAPRVGPLVAFGAVCVYAASPPSPTLQLAYTESLGMLLLLAALLALARRDWLVASGLALLIGLTRPIALPLAVVALVAVWQRWRERREDPIRAGDWAGMVWTLVACGVAGFLWPAIAWWVTGERNAYTETMATWRIGNTIKPFDPWITNLSYLVGTGWAVFWVAVMIAALAAMLLGPWAEALGLQLRVWCAVYAAYLGAVLDVWTSVYRYLLFLFPLAVILIGGGWRRQPDEPRRLVGLRTVVLVLLGIGWQLWWCLELLQITPPADYPI</sequence>
<accession>A0A967AXZ9</accession>
<evidence type="ECO:0000256" key="7">
    <source>
        <dbReference type="ARBA" id="ARBA00022824"/>
    </source>
</evidence>
<feature type="transmembrane region" description="Helical" evidence="10">
    <location>
        <begin position="342"/>
        <end position="360"/>
    </location>
</feature>
<keyword evidence="4" id="KW-0328">Glycosyltransferase</keyword>
<evidence type="ECO:0000313" key="11">
    <source>
        <dbReference type="EMBL" id="NHN55064.1"/>
    </source>
</evidence>
<dbReference type="AlphaFoldDB" id="A0A967AXZ9"/>
<name>A0A967AXZ9_9MICO</name>
<feature type="transmembrane region" description="Helical" evidence="10">
    <location>
        <begin position="115"/>
        <end position="137"/>
    </location>
</feature>
<evidence type="ECO:0008006" key="13">
    <source>
        <dbReference type="Google" id="ProtNLM"/>
    </source>
</evidence>
<feature type="transmembrane region" description="Helical" evidence="10">
    <location>
        <begin position="317"/>
        <end position="336"/>
    </location>
</feature>
<evidence type="ECO:0000256" key="6">
    <source>
        <dbReference type="ARBA" id="ARBA00022692"/>
    </source>
</evidence>
<keyword evidence="5" id="KW-0808">Transferase</keyword>
<dbReference type="GO" id="GO:0031501">
    <property type="term" value="C:mannosyltransferase complex"/>
    <property type="evidence" value="ECO:0007669"/>
    <property type="project" value="TreeGrafter"/>
</dbReference>
<gene>
    <name evidence="11" type="ORF">G9U51_04590</name>
</gene>
<evidence type="ECO:0000256" key="2">
    <source>
        <dbReference type="ARBA" id="ARBA00004687"/>
    </source>
</evidence>
<dbReference type="InterPro" id="IPR007315">
    <property type="entry name" value="PIG-V/Gpi18"/>
</dbReference>
<keyword evidence="7" id="KW-0256">Endoplasmic reticulum</keyword>
<evidence type="ECO:0000256" key="5">
    <source>
        <dbReference type="ARBA" id="ARBA00022679"/>
    </source>
</evidence>
<proteinExistence type="predicted"/>
<dbReference type="Proteomes" id="UP000744769">
    <property type="component" value="Unassembled WGS sequence"/>
</dbReference>
<keyword evidence="6 10" id="KW-0812">Transmembrane</keyword>
<evidence type="ECO:0000256" key="3">
    <source>
        <dbReference type="ARBA" id="ARBA00022502"/>
    </source>
</evidence>
<keyword evidence="8 10" id="KW-1133">Transmembrane helix</keyword>
<dbReference type="PANTHER" id="PTHR12468">
    <property type="entry name" value="GPI MANNOSYLTRANSFERASE 2"/>
    <property type="match status" value="1"/>
</dbReference>